<name>A0ABY8W785_9ACTN</name>
<keyword evidence="1" id="KW-0418">Kinase</keyword>
<dbReference type="GO" id="GO:0016301">
    <property type="term" value="F:kinase activity"/>
    <property type="evidence" value="ECO:0007669"/>
    <property type="project" value="UniProtKB-KW"/>
</dbReference>
<dbReference type="Pfam" id="PF04008">
    <property type="entry name" value="Adenosine_kin"/>
    <property type="match status" value="1"/>
</dbReference>
<dbReference type="PANTHER" id="PTHR36155:SF1">
    <property type="entry name" value="BLL5354 PROTEIN"/>
    <property type="match status" value="1"/>
</dbReference>
<gene>
    <name evidence="1" type="ORF">ACTOB_004835</name>
</gene>
<keyword evidence="2" id="KW-1185">Reference proteome</keyword>
<dbReference type="InterPro" id="IPR036902">
    <property type="entry name" value="Ta1353-like_sf"/>
</dbReference>
<organism evidence="1 2">
    <name type="scientific">Actinoplanes oblitus</name>
    <dbReference type="NCBI Taxonomy" id="3040509"/>
    <lineage>
        <taxon>Bacteria</taxon>
        <taxon>Bacillati</taxon>
        <taxon>Actinomycetota</taxon>
        <taxon>Actinomycetes</taxon>
        <taxon>Micromonosporales</taxon>
        <taxon>Micromonosporaceae</taxon>
        <taxon>Actinoplanes</taxon>
    </lineage>
</organism>
<accession>A0ABY8W785</accession>
<dbReference type="EMBL" id="CP126980">
    <property type="protein sequence ID" value="WIM92877.1"/>
    <property type="molecule type" value="Genomic_DNA"/>
</dbReference>
<evidence type="ECO:0000313" key="2">
    <source>
        <dbReference type="Proteomes" id="UP001240150"/>
    </source>
</evidence>
<dbReference type="SUPFAM" id="SSF103165">
    <property type="entry name" value="Ta1353-like"/>
    <property type="match status" value="1"/>
</dbReference>
<dbReference type="InterPro" id="IPR007153">
    <property type="entry name" value="Adenosine_kinase"/>
</dbReference>
<proteinExistence type="predicted"/>
<evidence type="ECO:0000313" key="1">
    <source>
        <dbReference type="EMBL" id="WIM92877.1"/>
    </source>
</evidence>
<dbReference type="Proteomes" id="UP001240150">
    <property type="component" value="Chromosome"/>
</dbReference>
<protein>
    <submittedName>
        <fullName evidence="1">Adenosine-specific kinase</fullName>
    </submittedName>
</protein>
<dbReference type="PANTHER" id="PTHR36155">
    <property type="entry name" value="BLL5354 PROTEIN"/>
    <property type="match status" value="1"/>
</dbReference>
<dbReference type="RefSeq" id="WP_284914084.1">
    <property type="nucleotide sequence ID" value="NZ_CP126980.1"/>
</dbReference>
<sequence length="162" mass="16932">MGIDFDFVNLHKPADANVILGQAHFVKTVEDLFEVIAGTGPHLRFGIAFCEASGARLIRHSGNDQELQASACRAAEQIGAGHSFVVMLRGGYPVSVLNAVKAVPEVCGIWCATANPIGVVVATVQGARGVAAVLDGGTPLGIESDADAAERHTLLRELGYKL</sequence>
<reference evidence="1 2" key="1">
    <citation type="submission" date="2023-06" db="EMBL/GenBank/DDBJ databases">
        <authorList>
            <person name="Yushchuk O."/>
            <person name="Binda E."/>
            <person name="Ruckert-Reed C."/>
            <person name="Fedorenko V."/>
            <person name="Kalinowski J."/>
            <person name="Marinelli F."/>
        </authorList>
    </citation>
    <scope>NUCLEOTIDE SEQUENCE [LARGE SCALE GENOMIC DNA]</scope>
    <source>
        <strain evidence="1 2">NRRL 3884</strain>
    </source>
</reference>
<dbReference type="Gene3D" id="3.40.1520.10">
    <property type="entry name" value="Ta1353-like"/>
    <property type="match status" value="1"/>
</dbReference>
<keyword evidence="1" id="KW-0808">Transferase</keyword>